<name>A0A1C3RFA1_9PROT</name>
<dbReference type="PANTHER" id="PTHR34580:SF1">
    <property type="entry name" value="PROTEIN PAFC"/>
    <property type="match status" value="1"/>
</dbReference>
<reference evidence="4 5" key="1">
    <citation type="submission" date="2016-07" db="EMBL/GenBank/DDBJ databases">
        <authorList>
            <person name="Lefevre C.T."/>
        </authorList>
    </citation>
    <scope>NUCLEOTIDE SEQUENCE [LARGE SCALE GENOMIC DNA]</scope>
    <source>
        <strain evidence="4">PR1</strain>
    </source>
</reference>
<dbReference type="InterPro" id="IPR051534">
    <property type="entry name" value="CBASS_pafABC_assoc_protein"/>
</dbReference>
<dbReference type="AlphaFoldDB" id="A0A1C3RFA1"/>
<keyword evidence="1" id="KW-0175">Coiled coil</keyword>
<organism evidence="4 5">
    <name type="scientific">Candidatus Terasakiella magnetica</name>
    <dbReference type="NCBI Taxonomy" id="1867952"/>
    <lineage>
        <taxon>Bacteria</taxon>
        <taxon>Pseudomonadati</taxon>
        <taxon>Pseudomonadota</taxon>
        <taxon>Alphaproteobacteria</taxon>
        <taxon>Rhodospirillales</taxon>
        <taxon>Terasakiellaceae</taxon>
        <taxon>Terasakiella</taxon>
    </lineage>
</organism>
<evidence type="ECO:0000259" key="3">
    <source>
        <dbReference type="Pfam" id="PF25583"/>
    </source>
</evidence>
<feature type="domain" description="WCX" evidence="3">
    <location>
        <begin position="248"/>
        <end position="317"/>
    </location>
</feature>
<proteinExistence type="predicted"/>
<dbReference type="Pfam" id="PF25583">
    <property type="entry name" value="WCX"/>
    <property type="match status" value="1"/>
</dbReference>
<feature type="coiled-coil region" evidence="1">
    <location>
        <begin position="76"/>
        <end position="103"/>
    </location>
</feature>
<dbReference type="PANTHER" id="PTHR34580">
    <property type="match status" value="1"/>
</dbReference>
<dbReference type="RefSeq" id="WP_069186648.1">
    <property type="nucleotide sequence ID" value="NZ_FLYE01000006.1"/>
</dbReference>
<gene>
    <name evidence="4" type="ORF">MTBPR1_140056</name>
</gene>
<dbReference type="STRING" id="1867952.MTBPR1_140056"/>
<evidence type="ECO:0000313" key="4">
    <source>
        <dbReference type="EMBL" id="SCA55938.1"/>
    </source>
</evidence>
<accession>A0A1C3RFA1</accession>
<dbReference type="Proteomes" id="UP000231658">
    <property type="component" value="Unassembled WGS sequence"/>
</dbReference>
<protein>
    <submittedName>
        <fullName evidence="4">Predicted transcriptional regulator</fullName>
    </submittedName>
</protein>
<dbReference type="EMBL" id="FLYE01000006">
    <property type="protein sequence ID" value="SCA55938.1"/>
    <property type="molecule type" value="Genomic_DNA"/>
</dbReference>
<dbReference type="Pfam" id="PF13280">
    <property type="entry name" value="WYL"/>
    <property type="match status" value="1"/>
</dbReference>
<dbReference type="OrthoDB" id="7626446at2"/>
<evidence type="ECO:0000313" key="5">
    <source>
        <dbReference type="Proteomes" id="UP000231658"/>
    </source>
</evidence>
<feature type="domain" description="WYL" evidence="2">
    <location>
        <begin position="151"/>
        <end position="220"/>
    </location>
</feature>
<dbReference type="InterPro" id="IPR026881">
    <property type="entry name" value="WYL_dom"/>
</dbReference>
<dbReference type="InterPro" id="IPR057727">
    <property type="entry name" value="WCX_dom"/>
</dbReference>
<keyword evidence="5" id="KW-1185">Reference proteome</keyword>
<sequence length="328" mass="37590">MRYEKADTLLKLALDMQASRQGLSLGDIQERFEVGRRTAMRLRDAIVRVFPQTDELLCDDRKKRWRIPNGTLDRIINFEADELADLETAVQVLKRENMDEQVASLEGITAKLQAIMDPNVARRVEPDLEALLEAEGLAMRPGPRPKIRTSVVSQLRQAIKANAVVMLHYKNRKNGKVNERTVHPYGFLHGHRNYLVGYHVHPKANSYVLFSLPNIEDVEIQTDFYERDPKFSLQAFAEQSFGVYQEEPFEVEWLFNAEIADVAEEFEFHPSQKSTRNSDGSLTVEFIAGGELEMAWHLYCWGTNVEVVKPEGLKKLVSDTQKSWQGVI</sequence>
<evidence type="ECO:0000256" key="1">
    <source>
        <dbReference type="SAM" id="Coils"/>
    </source>
</evidence>
<dbReference type="PROSITE" id="PS52050">
    <property type="entry name" value="WYL"/>
    <property type="match status" value="1"/>
</dbReference>
<evidence type="ECO:0000259" key="2">
    <source>
        <dbReference type="Pfam" id="PF13280"/>
    </source>
</evidence>